<dbReference type="AlphaFoldDB" id="A0A369BXD7"/>
<keyword evidence="7" id="KW-1185">Reference proteome</keyword>
<dbReference type="SUPFAM" id="SSF53697">
    <property type="entry name" value="SIS domain"/>
    <property type="match status" value="1"/>
</dbReference>
<dbReference type="OrthoDB" id="3237351at2"/>
<reference evidence="6 7" key="1">
    <citation type="submission" date="2018-07" db="EMBL/GenBank/DDBJ databases">
        <title>Genomic Encyclopedia of Type Strains, Phase IV (KMG-IV): sequencing the most valuable type-strain genomes for metagenomic binning, comparative biology and taxonomic classification.</title>
        <authorList>
            <person name="Goeker M."/>
        </authorList>
    </citation>
    <scope>NUCLEOTIDE SEQUENCE [LARGE SCALE GENOMIC DNA]</scope>
    <source>
        <strain evidence="6 7">DSM 26407</strain>
    </source>
</reference>
<dbReference type="Gene3D" id="3.40.50.10490">
    <property type="entry name" value="Glucose-6-phosphate isomerase like protein, domain 1"/>
    <property type="match status" value="1"/>
</dbReference>
<keyword evidence="2" id="KW-0238">DNA-binding</keyword>
<dbReference type="GO" id="GO:0003700">
    <property type="term" value="F:DNA-binding transcription factor activity"/>
    <property type="evidence" value="ECO:0007669"/>
    <property type="project" value="InterPro"/>
</dbReference>
<feature type="domain" description="HTH rpiR-type" evidence="4">
    <location>
        <begin position="13"/>
        <end position="89"/>
    </location>
</feature>
<dbReference type="InterPro" id="IPR035472">
    <property type="entry name" value="RpiR-like_SIS"/>
</dbReference>
<evidence type="ECO:0000256" key="2">
    <source>
        <dbReference type="ARBA" id="ARBA00023125"/>
    </source>
</evidence>
<sequence length="306" mass="34459">MQESGEMTDKEGPDLESRIREHYETLPPAERRLGDLLLDFPGDIATYSATELARMAGTSKAAATRLFRRLGYSDFNAVRRQVRAARRWGSPVYLTGTDTLRSRSRTIAEHLERESANLSRTLESLRPDTVRTAVRALARAPRIFVAGFRNSHFLANYLYRQLTLMRPGVRLVPSAGQTLGEDLVDLAQGDVVVVVALRRRVTAVQKLVEASRARGAQVLLITDPSATRCTRLADWTLTCEVRSISPFDSYAAAISVLNLLCAVLFQRELKNGYQRLREIETWHDALEELETYDRFPFEQETGAGEE</sequence>
<dbReference type="SUPFAM" id="SSF46689">
    <property type="entry name" value="Homeodomain-like"/>
    <property type="match status" value="1"/>
</dbReference>
<evidence type="ECO:0000313" key="7">
    <source>
        <dbReference type="Proteomes" id="UP000252707"/>
    </source>
</evidence>
<dbReference type="PROSITE" id="PS51464">
    <property type="entry name" value="SIS"/>
    <property type="match status" value="1"/>
</dbReference>
<protein>
    <submittedName>
        <fullName evidence="6">RpiR family transcriptional regulator</fullName>
    </submittedName>
</protein>
<keyword evidence="3" id="KW-0804">Transcription</keyword>
<accession>A0A369BXD7</accession>
<dbReference type="EMBL" id="QPJY01000010">
    <property type="protein sequence ID" value="RCX26362.1"/>
    <property type="molecule type" value="Genomic_DNA"/>
</dbReference>
<feature type="domain" description="SIS" evidence="5">
    <location>
        <begin position="133"/>
        <end position="270"/>
    </location>
</feature>
<evidence type="ECO:0000259" key="4">
    <source>
        <dbReference type="PROSITE" id="PS51071"/>
    </source>
</evidence>
<proteinExistence type="predicted"/>
<dbReference type="InterPro" id="IPR046348">
    <property type="entry name" value="SIS_dom_sf"/>
</dbReference>
<dbReference type="PANTHER" id="PTHR30514">
    <property type="entry name" value="GLUCOKINASE"/>
    <property type="match status" value="1"/>
</dbReference>
<organism evidence="6 7">
    <name type="scientific">Thioalbus denitrificans</name>
    <dbReference type="NCBI Taxonomy" id="547122"/>
    <lineage>
        <taxon>Bacteria</taxon>
        <taxon>Pseudomonadati</taxon>
        <taxon>Pseudomonadota</taxon>
        <taxon>Gammaproteobacteria</taxon>
        <taxon>Chromatiales</taxon>
        <taxon>Ectothiorhodospiraceae</taxon>
        <taxon>Thioalbus</taxon>
    </lineage>
</organism>
<name>A0A369BXD7_9GAMM</name>
<dbReference type="GO" id="GO:1901135">
    <property type="term" value="P:carbohydrate derivative metabolic process"/>
    <property type="evidence" value="ECO:0007669"/>
    <property type="project" value="InterPro"/>
</dbReference>
<evidence type="ECO:0000256" key="3">
    <source>
        <dbReference type="ARBA" id="ARBA00023163"/>
    </source>
</evidence>
<evidence type="ECO:0000259" key="5">
    <source>
        <dbReference type="PROSITE" id="PS51464"/>
    </source>
</evidence>
<dbReference type="InterPro" id="IPR001347">
    <property type="entry name" value="SIS_dom"/>
</dbReference>
<dbReference type="PANTHER" id="PTHR30514:SF18">
    <property type="entry name" value="RPIR-FAMILY TRANSCRIPTIONAL REGULATOR"/>
    <property type="match status" value="1"/>
</dbReference>
<evidence type="ECO:0000256" key="1">
    <source>
        <dbReference type="ARBA" id="ARBA00023015"/>
    </source>
</evidence>
<dbReference type="InterPro" id="IPR009057">
    <property type="entry name" value="Homeodomain-like_sf"/>
</dbReference>
<dbReference type="Gene3D" id="1.10.10.10">
    <property type="entry name" value="Winged helix-like DNA-binding domain superfamily/Winged helix DNA-binding domain"/>
    <property type="match status" value="1"/>
</dbReference>
<dbReference type="GO" id="GO:0097367">
    <property type="term" value="F:carbohydrate derivative binding"/>
    <property type="evidence" value="ECO:0007669"/>
    <property type="project" value="InterPro"/>
</dbReference>
<dbReference type="Proteomes" id="UP000252707">
    <property type="component" value="Unassembled WGS sequence"/>
</dbReference>
<dbReference type="Pfam" id="PF01418">
    <property type="entry name" value="HTH_6"/>
    <property type="match status" value="1"/>
</dbReference>
<dbReference type="PROSITE" id="PS51071">
    <property type="entry name" value="HTH_RPIR"/>
    <property type="match status" value="1"/>
</dbReference>
<dbReference type="GO" id="GO:0003677">
    <property type="term" value="F:DNA binding"/>
    <property type="evidence" value="ECO:0007669"/>
    <property type="project" value="UniProtKB-KW"/>
</dbReference>
<keyword evidence="1" id="KW-0805">Transcription regulation</keyword>
<dbReference type="InterPro" id="IPR036388">
    <property type="entry name" value="WH-like_DNA-bd_sf"/>
</dbReference>
<dbReference type="Pfam" id="PF01380">
    <property type="entry name" value="SIS"/>
    <property type="match status" value="1"/>
</dbReference>
<gene>
    <name evidence="6" type="ORF">DFQ59_11072</name>
</gene>
<dbReference type="InterPro" id="IPR000281">
    <property type="entry name" value="HTH_RpiR"/>
</dbReference>
<dbReference type="CDD" id="cd05013">
    <property type="entry name" value="SIS_RpiR"/>
    <property type="match status" value="1"/>
</dbReference>
<evidence type="ECO:0000313" key="6">
    <source>
        <dbReference type="EMBL" id="RCX26362.1"/>
    </source>
</evidence>
<dbReference type="InterPro" id="IPR047640">
    <property type="entry name" value="RpiR-like"/>
</dbReference>
<comment type="caution">
    <text evidence="6">The sequence shown here is derived from an EMBL/GenBank/DDBJ whole genome shotgun (WGS) entry which is preliminary data.</text>
</comment>